<reference evidence="2" key="1">
    <citation type="submission" date="2016-03" db="EMBL/GenBank/DDBJ databases">
        <authorList>
            <person name="Oger P.M."/>
        </authorList>
    </citation>
    <scope>NUCLEOTIDE SEQUENCE [LARGE SCALE GENOMIC DNA]</scope>
    <source>
        <strain evidence="2">OG-1</strain>
    </source>
</reference>
<keyword evidence="2" id="KW-1185">Reference proteome</keyword>
<dbReference type="InterPro" id="IPR002774">
    <property type="entry name" value="Flagellin_arc-type"/>
</dbReference>
<dbReference type="PANTHER" id="PTHR42200">
    <property type="entry name" value="ARCHAEAL FLAGELLA-RELATED PROTEIN F-RELATED"/>
    <property type="match status" value="1"/>
</dbReference>
<organism evidence="1 2">
    <name type="scientific">Thermococcus peptonophilus</name>
    <dbReference type="NCBI Taxonomy" id="53952"/>
    <lineage>
        <taxon>Archaea</taxon>
        <taxon>Methanobacteriati</taxon>
        <taxon>Methanobacteriota</taxon>
        <taxon>Thermococci</taxon>
        <taxon>Thermococcales</taxon>
        <taxon>Thermococcaceae</taxon>
        <taxon>Thermococcus</taxon>
    </lineage>
</organism>
<dbReference type="GO" id="GO:0097588">
    <property type="term" value="P:archaeal or bacterial-type flagellum-dependent cell motility"/>
    <property type="evidence" value="ECO:0007669"/>
    <property type="project" value="InterPro"/>
</dbReference>
<dbReference type="STRING" id="53952.A0127_03660"/>
<gene>
    <name evidence="1" type="ORF">A0127_03660</name>
</gene>
<dbReference type="GeneID" id="27139612"/>
<dbReference type="GO" id="GO:0005198">
    <property type="term" value="F:structural molecule activity"/>
    <property type="evidence" value="ECO:0007669"/>
    <property type="project" value="InterPro"/>
</dbReference>
<name>A0A142CU80_9EURY</name>
<proteinExistence type="predicted"/>
<dbReference type="Proteomes" id="UP000073604">
    <property type="component" value="Chromosome"/>
</dbReference>
<dbReference type="AlphaFoldDB" id="A0A142CU80"/>
<dbReference type="Pfam" id="PF01917">
    <property type="entry name" value="Flagellin_arch-type"/>
    <property type="match status" value="1"/>
</dbReference>
<evidence type="ECO:0000313" key="2">
    <source>
        <dbReference type="Proteomes" id="UP000073604"/>
    </source>
</evidence>
<dbReference type="PANTHER" id="PTHR42200:SF2">
    <property type="entry name" value="ARCHAEAL FLAGELLA-RELATED PROTEIN F"/>
    <property type="match status" value="1"/>
</dbReference>
<dbReference type="EMBL" id="CP014750">
    <property type="protein sequence ID" value="AMQ18332.1"/>
    <property type="molecule type" value="Genomic_DNA"/>
</dbReference>
<accession>A0A142CU80</accession>
<evidence type="ECO:0000313" key="1">
    <source>
        <dbReference type="EMBL" id="AMQ18332.1"/>
    </source>
</evidence>
<dbReference type="KEGG" id="tpep:A0127_03660"/>
<sequence length="153" mass="16969">MGFSVSASAAIIFISFLIAASTLYTAWDNTYTAVQAAREDWYNLKLSWVHSRVEIVSITSDGVNVTVDYINNGTTLSARHLDIFRDGVYSSTLDEDYLLPGEVNGIVHSDVSDGDHVFEYVFDNGCILRFNFTKSGTSVTLNSQQWYCPTEVG</sequence>
<dbReference type="OrthoDB" id="85295at2157"/>
<protein>
    <submittedName>
        <fullName evidence="1">Uncharacterized protein</fullName>
    </submittedName>
</protein>
<dbReference type="RefSeq" id="WP_062388106.1">
    <property type="nucleotide sequence ID" value="NZ_CP014750.1"/>
</dbReference>